<feature type="transmembrane region" description="Helical" evidence="1">
    <location>
        <begin position="12"/>
        <end position="45"/>
    </location>
</feature>
<reference evidence="3" key="1">
    <citation type="submission" date="2022-04" db="EMBL/GenBank/DDBJ databases">
        <title>Diverse halophilic archaea isolated from saline environments.</title>
        <authorList>
            <person name="Cui H.-L."/>
        </authorList>
    </citation>
    <scope>NUCLEOTIDE SEQUENCE</scope>
    <source>
        <strain evidence="3">XZYJT40</strain>
    </source>
</reference>
<dbReference type="InterPro" id="IPR058477">
    <property type="entry name" value="DUF8163"/>
</dbReference>
<feature type="transmembrane region" description="Helical" evidence="1">
    <location>
        <begin position="51"/>
        <end position="77"/>
    </location>
</feature>
<keyword evidence="1" id="KW-0472">Membrane</keyword>
<evidence type="ECO:0000256" key="1">
    <source>
        <dbReference type="SAM" id="Phobius"/>
    </source>
</evidence>
<dbReference type="Pfam" id="PF26496">
    <property type="entry name" value="DUF8163"/>
    <property type="match status" value="1"/>
</dbReference>
<gene>
    <name evidence="3" type="ORF">M0R88_10480</name>
</gene>
<dbReference type="RefSeq" id="WP_248653457.1">
    <property type="nucleotide sequence ID" value="NZ_CP096658.1"/>
</dbReference>
<feature type="domain" description="DUF8163" evidence="2">
    <location>
        <begin position="2"/>
        <end position="154"/>
    </location>
</feature>
<feature type="transmembrane region" description="Helical" evidence="1">
    <location>
        <begin position="123"/>
        <end position="141"/>
    </location>
</feature>
<evidence type="ECO:0000313" key="3">
    <source>
        <dbReference type="EMBL" id="UPV98953.1"/>
    </source>
</evidence>
<dbReference type="GeneID" id="72190285"/>
<protein>
    <recommendedName>
        <fullName evidence="2">DUF8163 domain-containing protein</fullName>
    </recommendedName>
</protein>
<proteinExistence type="predicted"/>
<dbReference type="EMBL" id="CP096658">
    <property type="protein sequence ID" value="UPV98953.1"/>
    <property type="molecule type" value="Genomic_DNA"/>
</dbReference>
<accession>A0A8U0IF75</accession>
<evidence type="ECO:0000313" key="4">
    <source>
        <dbReference type="Proteomes" id="UP000830434"/>
    </source>
</evidence>
<organism evidence="3 4">
    <name type="scientific">Halorussus gelatinilyticus</name>
    <dbReference type="NCBI Taxonomy" id="2937524"/>
    <lineage>
        <taxon>Archaea</taxon>
        <taxon>Methanobacteriati</taxon>
        <taxon>Methanobacteriota</taxon>
        <taxon>Stenosarchaea group</taxon>
        <taxon>Halobacteria</taxon>
        <taxon>Halobacteriales</taxon>
        <taxon>Haladaptataceae</taxon>
        <taxon>Halorussus</taxon>
    </lineage>
</organism>
<feature type="transmembrane region" description="Helical" evidence="1">
    <location>
        <begin position="98"/>
        <end position="117"/>
    </location>
</feature>
<keyword evidence="1" id="KW-0812">Transmembrane</keyword>
<dbReference type="AlphaFoldDB" id="A0A8U0IF75"/>
<evidence type="ECO:0000259" key="2">
    <source>
        <dbReference type="Pfam" id="PF26496"/>
    </source>
</evidence>
<dbReference type="Proteomes" id="UP000830434">
    <property type="component" value="Chromosome"/>
</dbReference>
<dbReference type="KEGG" id="haxz:M0R88_10480"/>
<keyword evidence="1" id="KW-1133">Transmembrane helix</keyword>
<sequence length="156" mass="16832">MKSIRRKQGRTWLGAVGALVALGALTVLHGVLGFVGGVAIGLSWYMLPSVYAFTIGQFVVIAVIPGNGTSLVQVWLLELGLISILVEPGVTQKQQLRKTVLIGLGISLGVSLVWEIVDGVRPLWQSVLVLAVIFMTLTYGLHRYEQLELGLIEEAP</sequence>
<name>A0A8U0IF75_9EURY</name>
<keyword evidence="4" id="KW-1185">Reference proteome</keyword>